<evidence type="ECO:0000313" key="3">
    <source>
        <dbReference type="Proteomes" id="UP000499080"/>
    </source>
</evidence>
<feature type="non-terminal residue" evidence="2">
    <location>
        <position position="1"/>
    </location>
</feature>
<name>A0A4Y2SM07_ARAVE</name>
<dbReference type="Proteomes" id="UP000499080">
    <property type="component" value="Unassembled WGS sequence"/>
</dbReference>
<sequence>CNYEGIHFCHESYEQPSPPSIIHPALFNLEDKISQGRQGPSNRTPIEVNTDGSKINDQTGSAFCAITNETVTKTWKAKLSTANTMSQAEMLALKA</sequence>
<proteinExistence type="predicted"/>
<feature type="compositionally biased region" description="Polar residues" evidence="1">
    <location>
        <begin position="35"/>
        <end position="44"/>
    </location>
</feature>
<feature type="region of interest" description="Disordered" evidence="1">
    <location>
        <begin position="34"/>
        <end position="54"/>
    </location>
</feature>
<comment type="caution">
    <text evidence="2">The sequence shown here is derived from an EMBL/GenBank/DDBJ whole genome shotgun (WGS) entry which is preliminary data.</text>
</comment>
<dbReference type="OrthoDB" id="5419617at2759"/>
<evidence type="ECO:0008006" key="4">
    <source>
        <dbReference type="Google" id="ProtNLM"/>
    </source>
</evidence>
<gene>
    <name evidence="2" type="ORF">AVEN_212436_1</name>
</gene>
<evidence type="ECO:0000313" key="2">
    <source>
        <dbReference type="EMBL" id="GBN89147.1"/>
    </source>
</evidence>
<reference evidence="2 3" key="1">
    <citation type="journal article" date="2019" name="Sci. Rep.">
        <title>Orb-weaving spider Araneus ventricosus genome elucidates the spidroin gene catalogue.</title>
        <authorList>
            <person name="Kono N."/>
            <person name="Nakamura H."/>
            <person name="Ohtoshi R."/>
            <person name="Moran D.A.P."/>
            <person name="Shinohara A."/>
            <person name="Yoshida Y."/>
            <person name="Fujiwara M."/>
            <person name="Mori M."/>
            <person name="Tomita M."/>
            <person name="Arakawa K."/>
        </authorList>
    </citation>
    <scope>NUCLEOTIDE SEQUENCE [LARGE SCALE GENOMIC DNA]</scope>
</reference>
<organism evidence="2 3">
    <name type="scientific">Araneus ventricosus</name>
    <name type="common">Orbweaver spider</name>
    <name type="synonym">Epeira ventricosa</name>
    <dbReference type="NCBI Taxonomy" id="182803"/>
    <lineage>
        <taxon>Eukaryota</taxon>
        <taxon>Metazoa</taxon>
        <taxon>Ecdysozoa</taxon>
        <taxon>Arthropoda</taxon>
        <taxon>Chelicerata</taxon>
        <taxon>Arachnida</taxon>
        <taxon>Araneae</taxon>
        <taxon>Araneomorphae</taxon>
        <taxon>Entelegynae</taxon>
        <taxon>Araneoidea</taxon>
        <taxon>Araneidae</taxon>
        <taxon>Araneus</taxon>
    </lineage>
</organism>
<evidence type="ECO:0000256" key="1">
    <source>
        <dbReference type="SAM" id="MobiDB-lite"/>
    </source>
</evidence>
<dbReference type="AlphaFoldDB" id="A0A4Y2SM07"/>
<accession>A0A4Y2SM07</accession>
<protein>
    <recommendedName>
        <fullName evidence="4">RNase H type-1 domain-containing protein</fullName>
    </recommendedName>
</protein>
<keyword evidence="3" id="KW-1185">Reference proteome</keyword>
<dbReference type="EMBL" id="BGPR01022648">
    <property type="protein sequence ID" value="GBN89147.1"/>
    <property type="molecule type" value="Genomic_DNA"/>
</dbReference>